<evidence type="ECO:0000256" key="1">
    <source>
        <dbReference type="SAM" id="SignalP"/>
    </source>
</evidence>
<evidence type="ECO:0000313" key="3">
    <source>
        <dbReference type="Proteomes" id="UP000749471"/>
    </source>
</evidence>
<evidence type="ECO:0000313" key="2">
    <source>
        <dbReference type="EMBL" id="MBU5437197.1"/>
    </source>
</evidence>
<dbReference type="EMBL" id="JAHLPM010000002">
    <property type="protein sequence ID" value="MBU5437197.1"/>
    <property type="molecule type" value="Genomic_DNA"/>
</dbReference>
<dbReference type="Proteomes" id="UP000749471">
    <property type="component" value="Unassembled WGS sequence"/>
</dbReference>
<evidence type="ECO:0008006" key="4">
    <source>
        <dbReference type="Google" id="ProtNLM"/>
    </source>
</evidence>
<keyword evidence="3" id="KW-1185">Reference proteome</keyword>
<comment type="caution">
    <text evidence="2">The sequence shown here is derived from an EMBL/GenBank/DDBJ whole genome shotgun (WGS) entry which is preliminary data.</text>
</comment>
<protein>
    <recommendedName>
        <fullName evidence="4">Lipoprotein</fullName>
    </recommendedName>
</protein>
<feature type="chain" id="PRO_5046544393" description="Lipoprotein" evidence="1">
    <location>
        <begin position="19"/>
        <end position="159"/>
    </location>
</feature>
<dbReference type="PROSITE" id="PS51257">
    <property type="entry name" value="PROKAR_LIPOPROTEIN"/>
    <property type="match status" value="1"/>
</dbReference>
<organism evidence="2 3">
    <name type="scientific">Tissierella simiarum</name>
    <dbReference type="NCBI Taxonomy" id="2841534"/>
    <lineage>
        <taxon>Bacteria</taxon>
        <taxon>Bacillati</taxon>
        <taxon>Bacillota</taxon>
        <taxon>Tissierellia</taxon>
        <taxon>Tissierellales</taxon>
        <taxon>Tissierellaceae</taxon>
        <taxon>Tissierella</taxon>
    </lineage>
</organism>
<name>A0ABS6E2R3_9FIRM</name>
<reference evidence="2 3" key="1">
    <citation type="submission" date="2021-06" db="EMBL/GenBank/DDBJ databases">
        <authorList>
            <person name="Sun Q."/>
            <person name="Li D."/>
        </authorList>
    </citation>
    <scope>NUCLEOTIDE SEQUENCE [LARGE SCALE GENOMIC DNA]</scope>
    <source>
        <strain evidence="2 3">MSJ-40</strain>
    </source>
</reference>
<feature type="signal peptide" evidence="1">
    <location>
        <begin position="1"/>
        <end position="18"/>
    </location>
</feature>
<accession>A0ABS6E2R3</accession>
<keyword evidence="1" id="KW-0732">Signal</keyword>
<gene>
    <name evidence="2" type="ORF">KQI42_04200</name>
</gene>
<sequence>MKKCLLILIVLSITLVFTGCKSNTSSNSTVETSNDYIEYVNETYNFRLQLPKSWKDKYYVEEGDKEIYFYHKNDLNDERKAELFTIHVSNTENEWEELEKEYEIISIIRKVVEDEEGIISITSPTDSAYGEEEKECYEEYKKMENDKKSIEESIERLSK</sequence>
<proteinExistence type="predicted"/>
<dbReference type="RefSeq" id="WP_216517042.1">
    <property type="nucleotide sequence ID" value="NZ_JAHLPM010000002.1"/>
</dbReference>